<dbReference type="AlphaFoldDB" id="A0A1A9USB6"/>
<dbReference type="Proteomes" id="UP000078200">
    <property type="component" value="Unassembled WGS sequence"/>
</dbReference>
<evidence type="ECO:0000313" key="1">
    <source>
        <dbReference type="EnsemblMetazoa" id="GAUT013676-PA"/>
    </source>
</evidence>
<dbReference type="VEuPathDB" id="VectorBase:GAUT013676"/>
<name>A0A1A9USB6_GLOAU</name>
<protein>
    <submittedName>
        <fullName evidence="1">Uncharacterized protein</fullName>
    </submittedName>
</protein>
<accession>A0A1A9USB6</accession>
<sequence>MSTSNKYYSYQENSGYKEDYTTNSWNTNTIYKGCNFESIILEGSCDHQQARPVALPITVQHIAADKHKRPKTINVTAPKLERSRLAVEKRHVKNTSIAKFHRRLICASLSVTKRSRYSIKYQAPIAPIIYVILGIPNSEENVYQNWGGTQILENPGFGIRD</sequence>
<proteinExistence type="predicted"/>
<keyword evidence="2" id="KW-1185">Reference proteome</keyword>
<evidence type="ECO:0000313" key="2">
    <source>
        <dbReference type="Proteomes" id="UP000078200"/>
    </source>
</evidence>
<organism evidence="1 2">
    <name type="scientific">Glossina austeni</name>
    <name type="common">Savannah tsetse fly</name>
    <dbReference type="NCBI Taxonomy" id="7395"/>
    <lineage>
        <taxon>Eukaryota</taxon>
        <taxon>Metazoa</taxon>
        <taxon>Ecdysozoa</taxon>
        <taxon>Arthropoda</taxon>
        <taxon>Hexapoda</taxon>
        <taxon>Insecta</taxon>
        <taxon>Pterygota</taxon>
        <taxon>Neoptera</taxon>
        <taxon>Endopterygota</taxon>
        <taxon>Diptera</taxon>
        <taxon>Brachycera</taxon>
        <taxon>Muscomorpha</taxon>
        <taxon>Hippoboscoidea</taxon>
        <taxon>Glossinidae</taxon>
        <taxon>Glossina</taxon>
    </lineage>
</organism>
<dbReference type="EnsemblMetazoa" id="GAUT013676-RA">
    <property type="protein sequence ID" value="GAUT013676-PA"/>
    <property type="gene ID" value="GAUT013676"/>
</dbReference>
<reference evidence="1" key="1">
    <citation type="submission" date="2020-05" db="UniProtKB">
        <authorList>
            <consortium name="EnsemblMetazoa"/>
        </authorList>
    </citation>
    <scope>IDENTIFICATION</scope>
    <source>
        <strain evidence="1">TTRI</strain>
    </source>
</reference>